<dbReference type="SUPFAM" id="SSF50447">
    <property type="entry name" value="Translation proteins"/>
    <property type="match status" value="1"/>
</dbReference>
<dbReference type="GO" id="GO:0005829">
    <property type="term" value="C:cytosol"/>
    <property type="evidence" value="ECO:0007669"/>
    <property type="project" value="TreeGrafter"/>
</dbReference>
<dbReference type="InterPro" id="IPR012947">
    <property type="entry name" value="tRNA_SAD"/>
</dbReference>
<feature type="binding site" evidence="11">
    <location>
        <position position="590"/>
    </location>
    <ligand>
        <name>Zn(2+)</name>
        <dbReference type="ChEBI" id="CHEBI:29105"/>
    </ligand>
</feature>
<dbReference type="SUPFAM" id="SSF55681">
    <property type="entry name" value="Class II aaRS and biotin synthetases"/>
    <property type="match status" value="1"/>
</dbReference>
<dbReference type="HAMAP" id="MF_00036_B">
    <property type="entry name" value="Ala_tRNA_synth_B"/>
    <property type="match status" value="1"/>
</dbReference>
<protein>
    <recommendedName>
        <fullName evidence="11">Alanine--tRNA ligase</fullName>
        <ecNumber evidence="11">6.1.1.7</ecNumber>
    </recommendedName>
    <alternativeName>
        <fullName evidence="11">Alanyl-tRNA synthetase</fullName>
        <shortName evidence="11">AlaRS</shortName>
    </alternativeName>
</protein>
<dbReference type="PANTHER" id="PTHR11777:SF9">
    <property type="entry name" value="ALANINE--TRNA LIGASE, CYTOPLASMIC"/>
    <property type="match status" value="1"/>
</dbReference>
<comment type="caution">
    <text evidence="13">The sequence shown here is derived from an EMBL/GenBank/DDBJ whole genome shotgun (WGS) entry which is preliminary data.</text>
</comment>
<dbReference type="EC" id="6.1.1.7" evidence="11"/>
<evidence type="ECO:0000256" key="3">
    <source>
        <dbReference type="ARBA" id="ARBA00022598"/>
    </source>
</evidence>
<dbReference type="AlphaFoldDB" id="A0A849SQM3"/>
<dbReference type="InterPro" id="IPR002318">
    <property type="entry name" value="Ala-tRNA-lgiase_IIc"/>
</dbReference>
<dbReference type="Pfam" id="PF02272">
    <property type="entry name" value="DHHA1"/>
    <property type="match status" value="1"/>
</dbReference>
<keyword evidence="7 11" id="KW-0067">ATP-binding</keyword>
<comment type="similarity">
    <text evidence="1 11">Belongs to the class-II aminoacyl-tRNA synthetase family.</text>
</comment>
<keyword evidence="5 11" id="KW-0547">Nucleotide-binding</keyword>
<dbReference type="Pfam" id="PF01411">
    <property type="entry name" value="tRNA-synt_2c"/>
    <property type="match status" value="1"/>
</dbReference>
<gene>
    <name evidence="11 13" type="primary">alaS</name>
    <name evidence="13" type="ORF">HOP12_13860</name>
</gene>
<comment type="function">
    <text evidence="11">Catalyzes the attachment of alanine to tRNA(Ala) in a two-step reaction: alanine is first activated by ATP to form Ala-AMP and then transferred to the acceptor end of tRNA(Ala). Also edits incorrectly charged Ser-tRNA(Ala) and Gly-tRNA(Ala) via its editing domain.</text>
</comment>
<keyword evidence="11" id="KW-0963">Cytoplasm</keyword>
<keyword evidence="2 11" id="KW-0820">tRNA-binding</keyword>
<evidence type="ECO:0000256" key="7">
    <source>
        <dbReference type="ARBA" id="ARBA00022840"/>
    </source>
</evidence>
<dbReference type="InterPro" id="IPR003156">
    <property type="entry name" value="DHHA1_dom"/>
</dbReference>
<dbReference type="PANTHER" id="PTHR11777">
    <property type="entry name" value="ALANYL-TRNA SYNTHETASE"/>
    <property type="match status" value="1"/>
</dbReference>
<feature type="binding site" evidence="11">
    <location>
        <position position="586"/>
    </location>
    <ligand>
        <name>Zn(2+)</name>
        <dbReference type="ChEBI" id="CHEBI:29105"/>
    </ligand>
</feature>
<evidence type="ECO:0000256" key="8">
    <source>
        <dbReference type="ARBA" id="ARBA00022884"/>
    </source>
</evidence>
<dbReference type="Gene3D" id="3.10.310.40">
    <property type="match status" value="1"/>
</dbReference>
<dbReference type="InterPro" id="IPR009000">
    <property type="entry name" value="Transl_B-barrel_sf"/>
</dbReference>
<evidence type="ECO:0000256" key="11">
    <source>
        <dbReference type="HAMAP-Rule" id="MF_00036"/>
    </source>
</evidence>
<dbReference type="InterPro" id="IPR023033">
    <property type="entry name" value="Ala_tRNA_ligase_euk/bac"/>
</dbReference>
<dbReference type="InterPro" id="IPR018165">
    <property type="entry name" value="Ala-tRNA-synth_IIc_core"/>
</dbReference>
<dbReference type="Pfam" id="PF07973">
    <property type="entry name" value="tRNA_SAD"/>
    <property type="match status" value="1"/>
</dbReference>
<dbReference type="SUPFAM" id="SSF55186">
    <property type="entry name" value="ThrRS/AlaRS common domain"/>
    <property type="match status" value="1"/>
</dbReference>
<dbReference type="FunFam" id="3.30.54.20:FF:000001">
    <property type="entry name" value="Alanine--tRNA ligase"/>
    <property type="match status" value="1"/>
</dbReference>
<dbReference type="InterPro" id="IPR018164">
    <property type="entry name" value="Ala-tRNA-synth_IIc_N"/>
</dbReference>
<dbReference type="SUPFAM" id="SSF101353">
    <property type="entry name" value="Putative anticodon-binding domain of alanyl-tRNA synthetase (AlaRS)"/>
    <property type="match status" value="1"/>
</dbReference>
<dbReference type="Gene3D" id="3.30.54.20">
    <property type="match status" value="1"/>
</dbReference>
<dbReference type="PRINTS" id="PR00980">
    <property type="entry name" value="TRNASYNTHALA"/>
</dbReference>
<dbReference type="SMART" id="SM00863">
    <property type="entry name" value="tRNA_SAD"/>
    <property type="match status" value="1"/>
</dbReference>
<keyword evidence="9 11" id="KW-0648">Protein biosynthesis</keyword>
<feature type="binding site" evidence="11">
    <location>
        <position position="699"/>
    </location>
    <ligand>
        <name>Zn(2+)</name>
        <dbReference type="ChEBI" id="CHEBI:29105"/>
    </ligand>
</feature>
<evidence type="ECO:0000256" key="1">
    <source>
        <dbReference type="ARBA" id="ARBA00008226"/>
    </source>
</evidence>
<dbReference type="CDD" id="cd00673">
    <property type="entry name" value="AlaRS_core"/>
    <property type="match status" value="1"/>
</dbReference>
<dbReference type="Gene3D" id="2.40.30.130">
    <property type="match status" value="1"/>
</dbReference>
<dbReference type="GO" id="GO:0006419">
    <property type="term" value="P:alanyl-tRNA aminoacylation"/>
    <property type="evidence" value="ECO:0007669"/>
    <property type="project" value="UniProtKB-UniRule"/>
</dbReference>
<dbReference type="Gene3D" id="3.30.930.10">
    <property type="entry name" value="Bira Bifunctional Protein, Domain 2"/>
    <property type="match status" value="1"/>
</dbReference>
<dbReference type="GO" id="GO:0004813">
    <property type="term" value="F:alanine-tRNA ligase activity"/>
    <property type="evidence" value="ECO:0007669"/>
    <property type="project" value="UniProtKB-UniRule"/>
</dbReference>
<evidence type="ECO:0000256" key="5">
    <source>
        <dbReference type="ARBA" id="ARBA00022741"/>
    </source>
</evidence>
<dbReference type="GO" id="GO:0008270">
    <property type="term" value="F:zinc ion binding"/>
    <property type="evidence" value="ECO:0007669"/>
    <property type="project" value="UniProtKB-UniRule"/>
</dbReference>
<evidence type="ECO:0000256" key="9">
    <source>
        <dbReference type="ARBA" id="ARBA00022917"/>
    </source>
</evidence>
<dbReference type="PROSITE" id="PS50860">
    <property type="entry name" value="AA_TRNA_LIGASE_II_ALA"/>
    <property type="match status" value="1"/>
</dbReference>
<dbReference type="EMBL" id="JABFRW010000181">
    <property type="protein sequence ID" value="NOT35227.1"/>
    <property type="molecule type" value="Genomic_DNA"/>
</dbReference>
<dbReference type="FunFam" id="3.10.310.40:FF:000001">
    <property type="entry name" value="Alanine--tRNA ligase"/>
    <property type="match status" value="1"/>
</dbReference>
<dbReference type="Proteomes" id="UP000580839">
    <property type="component" value="Unassembled WGS sequence"/>
</dbReference>
<evidence type="ECO:0000313" key="13">
    <source>
        <dbReference type="EMBL" id="NOT35227.1"/>
    </source>
</evidence>
<evidence type="ECO:0000313" key="14">
    <source>
        <dbReference type="Proteomes" id="UP000580839"/>
    </source>
</evidence>
<comment type="cofactor">
    <cofactor evidence="11">
        <name>Zn(2+)</name>
        <dbReference type="ChEBI" id="CHEBI:29105"/>
    </cofactor>
    <text evidence="11">Binds 1 zinc ion per subunit.</text>
</comment>
<dbReference type="Gene3D" id="3.30.980.10">
    <property type="entry name" value="Threonyl-trna Synthetase, Chain A, domain 2"/>
    <property type="match status" value="1"/>
</dbReference>
<keyword evidence="4 11" id="KW-0479">Metal-binding</keyword>
<dbReference type="InterPro" id="IPR018163">
    <property type="entry name" value="Thr/Ala-tRNA-synth_IIc_edit"/>
</dbReference>
<name>A0A849SQM3_UNCEI</name>
<sequence length="909" mass="98822">MTGTSTSTRPRAAAELRKAFLDFFIARGHTAVPSSPLVPNDPTLLFTTAGMVQFKPYYTEAGEVPYTRATSIQKCLRLTDLENVGRTPRHATFFEMLGNFSFGPRERGAYFKEEAIAMAWEFVTRVLQMPVDRLYPSVFEGEGALPRDDEAIALWKKMGVPESRIVLLGRADNFWGPAGGQGACGPSSEIYFDLGEQRPEYLPEDAFWGERPGDPGDRFMEFWNLVFPQFDAQADGSLKPLPRPGIDTGMGLDRLALLMQDKRVIHETDLFAPLVEAVLAAPHDGARDARVARVNASILADHARALTFAIGEGAIPGNEGAGYVLRRLLRRAVVRARSTRGLKLAEPIMAKLAGLIVENYGDDYPELERSRAQIARALEQEEASFGETYEAGLTRLEAALAAGSKTLTGEEAFQLHDTYGFPIELTEEIAAERGVVVDHAGFERAMEGQRTRARAASKFEHAVEGPRAAWTAVTEGSHSEFVGYKQLQPDDLTIRRWREVGAHELELVLDRTPFYAESGGQVADHGRLETIGLAVELVHVYKEGDAIVHRVRFTNGTRDTLLSAGARGGLKARVEPGHRFPVMRHHTATHLLHAVLRDVLGAHVRQAGSLVAADRLRFDYTHFEAPSEAQLSLIEHRVAEWALRNTEVKWEEMPIDEAKKLGAMALFGEKYGAVVRMVTVAGIEQAQLPISRELCGGTHVRRTGDIGAFVIVADSAVASGVRRLEAHCGHAALEWLKSRGALLERAAAALQVKAELLPEQIEKLRAETDRLRRAQSEAQKGGLEAEMQRLVASATEAPGGRWLVAEITSEADANAVRDAADRLRGALKTGAAVLALQGGGKLTFLAAVTDDLVASKKLSASELVKKVAQVTGGSGGGKPHLALAGGKDVARLGDALAEAKRLLVEAFGA</sequence>
<evidence type="ECO:0000256" key="10">
    <source>
        <dbReference type="ARBA" id="ARBA00023146"/>
    </source>
</evidence>
<keyword evidence="3 11" id="KW-0436">Ligase</keyword>
<dbReference type="FunFam" id="3.30.980.10:FF:000004">
    <property type="entry name" value="Alanine--tRNA ligase, cytoplasmic"/>
    <property type="match status" value="1"/>
</dbReference>
<dbReference type="GO" id="GO:0005524">
    <property type="term" value="F:ATP binding"/>
    <property type="evidence" value="ECO:0007669"/>
    <property type="project" value="UniProtKB-UniRule"/>
</dbReference>
<proteinExistence type="inferred from homology"/>
<dbReference type="NCBIfam" id="TIGR00344">
    <property type="entry name" value="alaS"/>
    <property type="match status" value="1"/>
</dbReference>
<evidence type="ECO:0000259" key="12">
    <source>
        <dbReference type="PROSITE" id="PS50860"/>
    </source>
</evidence>
<feature type="domain" description="Alanyl-transfer RNA synthetases family profile" evidence="12">
    <location>
        <begin position="11"/>
        <end position="738"/>
    </location>
</feature>
<comment type="domain">
    <text evidence="11">Consists of three domains; the N-terminal catalytic domain, the editing domain and the C-terminal C-Ala domain. The editing domain removes incorrectly charged amino acids, while the C-Ala domain, along with tRNA(Ala), serves as a bridge to cooperatively bring together the editing and aminoacylation centers thus stimulating deacylation of misacylated tRNAs.</text>
</comment>
<dbReference type="GO" id="GO:0000049">
    <property type="term" value="F:tRNA binding"/>
    <property type="evidence" value="ECO:0007669"/>
    <property type="project" value="UniProtKB-KW"/>
</dbReference>
<dbReference type="InterPro" id="IPR050058">
    <property type="entry name" value="Ala-tRNA_ligase"/>
</dbReference>
<comment type="catalytic activity">
    <reaction evidence="11">
        <text>tRNA(Ala) + L-alanine + ATP = L-alanyl-tRNA(Ala) + AMP + diphosphate</text>
        <dbReference type="Rhea" id="RHEA:12540"/>
        <dbReference type="Rhea" id="RHEA-COMP:9657"/>
        <dbReference type="Rhea" id="RHEA-COMP:9923"/>
        <dbReference type="ChEBI" id="CHEBI:30616"/>
        <dbReference type="ChEBI" id="CHEBI:33019"/>
        <dbReference type="ChEBI" id="CHEBI:57972"/>
        <dbReference type="ChEBI" id="CHEBI:78442"/>
        <dbReference type="ChEBI" id="CHEBI:78497"/>
        <dbReference type="ChEBI" id="CHEBI:456215"/>
        <dbReference type="EC" id="6.1.1.7"/>
    </reaction>
</comment>
<comment type="subcellular location">
    <subcellularLocation>
        <location evidence="11">Cytoplasm</location>
    </subcellularLocation>
</comment>
<organism evidence="13 14">
    <name type="scientific">Eiseniibacteriota bacterium</name>
    <dbReference type="NCBI Taxonomy" id="2212470"/>
    <lineage>
        <taxon>Bacteria</taxon>
        <taxon>Candidatus Eiseniibacteriota</taxon>
    </lineage>
</organism>
<keyword evidence="6 11" id="KW-0862">Zinc</keyword>
<reference evidence="13 14" key="1">
    <citation type="submission" date="2020-04" db="EMBL/GenBank/DDBJ databases">
        <title>Metagenomic profiling of ammonia- and methane-oxidizing microorganisms in a Dutch drinking water treatment plant.</title>
        <authorList>
            <person name="Poghosyan L."/>
            <person name="Leucker S."/>
        </authorList>
    </citation>
    <scope>NUCLEOTIDE SEQUENCE [LARGE SCALE GENOMIC DNA]</scope>
    <source>
        <strain evidence="13">S-RSF-IL-03</strain>
    </source>
</reference>
<feature type="binding site" evidence="11">
    <location>
        <position position="695"/>
    </location>
    <ligand>
        <name>Zn(2+)</name>
        <dbReference type="ChEBI" id="CHEBI:29105"/>
    </ligand>
</feature>
<dbReference type="InterPro" id="IPR045864">
    <property type="entry name" value="aa-tRNA-synth_II/BPL/LPL"/>
</dbReference>
<accession>A0A849SQM3</accession>
<evidence type="ECO:0000256" key="6">
    <source>
        <dbReference type="ARBA" id="ARBA00022833"/>
    </source>
</evidence>
<dbReference type="GO" id="GO:0002161">
    <property type="term" value="F:aminoacyl-tRNA deacylase activity"/>
    <property type="evidence" value="ECO:0007669"/>
    <property type="project" value="TreeGrafter"/>
</dbReference>
<dbReference type="InterPro" id="IPR018162">
    <property type="entry name" value="Ala-tRNA-ligase_IIc_anticod-bd"/>
</dbReference>
<evidence type="ECO:0000256" key="4">
    <source>
        <dbReference type="ARBA" id="ARBA00022723"/>
    </source>
</evidence>
<keyword evidence="10 11" id="KW-0030">Aminoacyl-tRNA synthetase</keyword>
<evidence type="ECO:0000256" key="2">
    <source>
        <dbReference type="ARBA" id="ARBA00022555"/>
    </source>
</evidence>
<keyword evidence="8 11" id="KW-0694">RNA-binding</keyword>